<dbReference type="PRINTS" id="PR00947">
    <property type="entry name" value="CUTICLE"/>
</dbReference>
<organism evidence="4 5">
    <name type="scientific">Aquatica leii</name>
    <dbReference type="NCBI Taxonomy" id="1421715"/>
    <lineage>
        <taxon>Eukaryota</taxon>
        <taxon>Metazoa</taxon>
        <taxon>Ecdysozoa</taxon>
        <taxon>Arthropoda</taxon>
        <taxon>Hexapoda</taxon>
        <taxon>Insecta</taxon>
        <taxon>Pterygota</taxon>
        <taxon>Neoptera</taxon>
        <taxon>Endopterygota</taxon>
        <taxon>Coleoptera</taxon>
        <taxon>Polyphaga</taxon>
        <taxon>Elateriformia</taxon>
        <taxon>Elateroidea</taxon>
        <taxon>Lampyridae</taxon>
        <taxon>Luciolinae</taxon>
        <taxon>Aquatica</taxon>
    </lineage>
</organism>
<sequence length="140" mass="15675">MYTQISVIACIFLQLFLTSLAAPAKNAKIIKYDSEGVNQDGSYKWSFETDNGIIAQEQAQVKKTGELGVQGLYQYTSPEGVPVSIVYISDENGFQVQGNVLPEPPPIPSHILKALQWNAAHPEEEDEEYQKNQKYKNKPK</sequence>
<dbReference type="InterPro" id="IPR050468">
    <property type="entry name" value="Cuticle_Struct_Prot"/>
</dbReference>
<evidence type="ECO:0000313" key="4">
    <source>
        <dbReference type="EMBL" id="KAK4880449.1"/>
    </source>
</evidence>
<feature type="chain" id="PRO_5042946830" evidence="3">
    <location>
        <begin position="22"/>
        <end position="140"/>
    </location>
</feature>
<dbReference type="Pfam" id="PF00379">
    <property type="entry name" value="Chitin_bind_4"/>
    <property type="match status" value="1"/>
</dbReference>
<dbReference type="EMBL" id="JARPUR010000003">
    <property type="protein sequence ID" value="KAK4880449.1"/>
    <property type="molecule type" value="Genomic_DNA"/>
</dbReference>
<dbReference type="PANTHER" id="PTHR10380">
    <property type="entry name" value="CUTICLE PROTEIN"/>
    <property type="match status" value="1"/>
</dbReference>
<gene>
    <name evidence="4" type="ORF">RN001_008595</name>
</gene>
<proteinExistence type="predicted"/>
<protein>
    <submittedName>
        <fullName evidence="4">Uncharacterized protein</fullName>
    </submittedName>
</protein>
<dbReference type="PANTHER" id="PTHR10380:SF241">
    <property type="entry name" value="CUTICULAR PROTEIN 47EG-RELATED"/>
    <property type="match status" value="1"/>
</dbReference>
<evidence type="ECO:0000313" key="5">
    <source>
        <dbReference type="Proteomes" id="UP001353858"/>
    </source>
</evidence>
<reference evidence="5" key="1">
    <citation type="submission" date="2023-01" db="EMBL/GenBank/DDBJ databases">
        <title>Key to firefly adult light organ development and bioluminescence: homeobox transcription factors regulate luciferase expression and transportation to peroxisome.</title>
        <authorList>
            <person name="Fu X."/>
        </authorList>
    </citation>
    <scope>NUCLEOTIDE SEQUENCE [LARGE SCALE GENOMIC DNA]</scope>
</reference>
<evidence type="ECO:0000256" key="2">
    <source>
        <dbReference type="SAM" id="MobiDB-lite"/>
    </source>
</evidence>
<evidence type="ECO:0000256" key="3">
    <source>
        <dbReference type="SAM" id="SignalP"/>
    </source>
</evidence>
<dbReference type="InterPro" id="IPR000618">
    <property type="entry name" value="Insect_cuticle"/>
</dbReference>
<comment type="caution">
    <text evidence="4">The sequence shown here is derived from an EMBL/GenBank/DDBJ whole genome shotgun (WGS) entry which is preliminary data.</text>
</comment>
<dbReference type="AlphaFoldDB" id="A0AAN7PAI0"/>
<dbReference type="Proteomes" id="UP001353858">
    <property type="component" value="Unassembled WGS sequence"/>
</dbReference>
<dbReference type="PROSITE" id="PS51155">
    <property type="entry name" value="CHIT_BIND_RR_2"/>
    <property type="match status" value="1"/>
</dbReference>
<evidence type="ECO:0000256" key="1">
    <source>
        <dbReference type="PROSITE-ProRule" id="PRU00497"/>
    </source>
</evidence>
<dbReference type="GO" id="GO:0008010">
    <property type="term" value="F:structural constituent of chitin-based larval cuticle"/>
    <property type="evidence" value="ECO:0007669"/>
    <property type="project" value="TreeGrafter"/>
</dbReference>
<feature type="region of interest" description="Disordered" evidence="2">
    <location>
        <begin position="119"/>
        <end position="140"/>
    </location>
</feature>
<keyword evidence="1" id="KW-0193">Cuticle</keyword>
<accession>A0AAN7PAI0</accession>
<feature type="signal peptide" evidence="3">
    <location>
        <begin position="1"/>
        <end position="21"/>
    </location>
</feature>
<keyword evidence="5" id="KW-1185">Reference proteome</keyword>
<name>A0AAN7PAI0_9COLE</name>
<dbReference type="GO" id="GO:0062129">
    <property type="term" value="C:chitin-based extracellular matrix"/>
    <property type="evidence" value="ECO:0007669"/>
    <property type="project" value="TreeGrafter"/>
</dbReference>
<keyword evidence="3" id="KW-0732">Signal</keyword>